<dbReference type="PANTHER" id="PTHR15881">
    <property type="entry name" value="MARGINAL ZONE B- AND B1-CELL-SPECIFIC PROTEIN"/>
    <property type="match status" value="1"/>
</dbReference>
<dbReference type="InterPro" id="IPR052682">
    <property type="entry name" value="MZB1"/>
</dbReference>
<dbReference type="PANTHER" id="PTHR15881:SF2">
    <property type="entry name" value="MARGINAL ZONE B- AND B1-CELL-SPECIFIC PROTEIN"/>
    <property type="match status" value="1"/>
</dbReference>
<evidence type="ECO:0000313" key="1">
    <source>
        <dbReference type="EMBL" id="WAQ97601.1"/>
    </source>
</evidence>
<keyword evidence="2" id="KW-1185">Reference proteome</keyword>
<gene>
    <name evidence="1" type="ORF">MAR_030291</name>
</gene>
<reference evidence="1" key="1">
    <citation type="submission" date="2022-11" db="EMBL/GenBank/DDBJ databases">
        <title>Centuries of genome instability and evolution in soft-shell clam transmissible cancer (bioRxiv).</title>
        <authorList>
            <person name="Hart S.F.M."/>
            <person name="Yonemitsu M.A."/>
            <person name="Giersch R.M."/>
            <person name="Beal B.F."/>
            <person name="Arriagada G."/>
            <person name="Davis B.W."/>
            <person name="Ostrander E.A."/>
            <person name="Goff S.P."/>
            <person name="Metzger M.J."/>
        </authorList>
    </citation>
    <scope>NUCLEOTIDE SEQUENCE</scope>
    <source>
        <strain evidence="1">MELC-2E11</strain>
        <tissue evidence="1">Siphon/mantle</tissue>
    </source>
</reference>
<proteinExistence type="predicted"/>
<evidence type="ECO:0000313" key="2">
    <source>
        <dbReference type="Proteomes" id="UP001164746"/>
    </source>
</evidence>
<name>A0ABY7DKX6_MYAAR</name>
<dbReference type="Proteomes" id="UP001164746">
    <property type="component" value="Chromosome 2"/>
</dbReference>
<dbReference type="EMBL" id="CP111013">
    <property type="protein sequence ID" value="WAQ97601.1"/>
    <property type="molecule type" value="Genomic_DNA"/>
</dbReference>
<accession>A0ABY7DKX6</accession>
<organism evidence="1 2">
    <name type="scientific">Mya arenaria</name>
    <name type="common">Soft-shell clam</name>
    <dbReference type="NCBI Taxonomy" id="6604"/>
    <lineage>
        <taxon>Eukaryota</taxon>
        <taxon>Metazoa</taxon>
        <taxon>Spiralia</taxon>
        <taxon>Lophotrochozoa</taxon>
        <taxon>Mollusca</taxon>
        <taxon>Bivalvia</taxon>
        <taxon>Autobranchia</taxon>
        <taxon>Heteroconchia</taxon>
        <taxon>Euheterodonta</taxon>
        <taxon>Imparidentia</taxon>
        <taxon>Neoheterodontei</taxon>
        <taxon>Myida</taxon>
        <taxon>Myoidea</taxon>
        <taxon>Myidae</taxon>
        <taxon>Mya</taxon>
    </lineage>
</organism>
<protein>
    <submittedName>
        <fullName evidence="1">MZB1-like protein</fullName>
    </submittedName>
</protein>
<sequence length="376" mass="41721">MRRQQISHYTTGEYLEIILPACKCGKNCEMFTLRSWSSSDMYSTLPITITANFMKRGQNNKPARSLPEVVLGGGQVKRVQVRLVLLEDDDVPIHQLLQHLLHWQFQQLHLRTAARGKPSVRRETVTSIDSETDDIRWLLTDLLNDSVVILGHSSTSDSYVESSDVLLSDADVCCSNDATPKSQKAQRKISASVTMRTGPTFGLFTACVLVFGGGWGVVGQSVVTQNDDASEGTISFQTPTLNDEEAHSVHMPSHLKCDACTAVVYQLSKGFDDFHGRRNYGVKEVKKVKRLSGPGLETAESPGIMAGGGKWPERMKRMCNLYVEEFDEERIYAEYKAGKGRLQKLLCANTIHSTLTDVCLDLPSSSKKVTSNKTEL</sequence>